<comment type="caution">
    <text evidence="1">The sequence shown here is derived from an EMBL/GenBank/DDBJ whole genome shotgun (WGS) entry which is preliminary data.</text>
</comment>
<name>A0A2B4RL82_STYPI</name>
<reference evidence="2" key="1">
    <citation type="journal article" date="2017" name="bioRxiv">
        <title>Comparative analysis of the genomes of Stylophora pistillata and Acropora digitifera provides evidence for extensive differences between species of corals.</title>
        <authorList>
            <person name="Voolstra C.R."/>
            <person name="Li Y."/>
            <person name="Liew Y.J."/>
            <person name="Baumgarten S."/>
            <person name="Zoccola D."/>
            <person name="Flot J.-F."/>
            <person name="Tambutte S."/>
            <person name="Allemand D."/>
            <person name="Aranda M."/>
        </authorList>
    </citation>
    <scope>NUCLEOTIDE SEQUENCE [LARGE SCALE GENOMIC DNA]</scope>
</reference>
<dbReference type="AlphaFoldDB" id="A0A2B4RL82"/>
<accession>A0A2B4RL82</accession>
<organism evidence="1 2">
    <name type="scientific">Stylophora pistillata</name>
    <name type="common">Smooth cauliflower coral</name>
    <dbReference type="NCBI Taxonomy" id="50429"/>
    <lineage>
        <taxon>Eukaryota</taxon>
        <taxon>Metazoa</taxon>
        <taxon>Cnidaria</taxon>
        <taxon>Anthozoa</taxon>
        <taxon>Hexacorallia</taxon>
        <taxon>Scleractinia</taxon>
        <taxon>Astrocoeniina</taxon>
        <taxon>Pocilloporidae</taxon>
        <taxon>Stylophora</taxon>
    </lineage>
</organism>
<proteinExistence type="predicted"/>
<keyword evidence="2" id="KW-1185">Reference proteome</keyword>
<evidence type="ECO:0000313" key="2">
    <source>
        <dbReference type="Proteomes" id="UP000225706"/>
    </source>
</evidence>
<protein>
    <submittedName>
        <fullName evidence="1">Uncharacterized protein</fullName>
    </submittedName>
</protein>
<evidence type="ECO:0000313" key="1">
    <source>
        <dbReference type="EMBL" id="PFX17926.1"/>
    </source>
</evidence>
<dbReference type="EMBL" id="LSMT01000441">
    <property type="protein sequence ID" value="PFX17926.1"/>
    <property type="molecule type" value="Genomic_DNA"/>
</dbReference>
<sequence length="371" mass="42992">MAITPNTYAKSHTVRDTPTQKLVERFVNGWVRELYERSIYERYLTSEPSIEEYQAKPAISNELSHIMFTCKHNRVFRGDRETSRISEATLKRLRRKGRKLKEFVYERIRPNVPKSSWLRRCVKVRRVTKNVCKLNTKRYGKRLYENSSLNKYLLSMICPKLLMFVELKANALLEMELSHISKDPREAASSAKTSSSSSHLEEELEQMGSLSILKEGEPLLEPAVEGPDVPGDRKCYYLWFGLEPEDVDAIPDAKSKRIQAKKIEENLDKILCLGSFDAIKEEVTPKTLYCCESNTLLKAFQVTEKLRDLAHEGNPEKDDIEKLEKSLNEFTSTLIDPLKTNAYYKRRLSSDFDHVIDIAIDTKQKKVLYKI</sequence>
<dbReference type="Proteomes" id="UP000225706">
    <property type="component" value="Unassembled WGS sequence"/>
</dbReference>
<gene>
    <name evidence="1" type="ORF">AWC38_SpisGene17723</name>
</gene>
<dbReference type="OrthoDB" id="5989263at2759"/>